<keyword evidence="2" id="KW-1185">Reference proteome</keyword>
<name>A0A543A4M6_9ACTN</name>
<reference evidence="1 2" key="1">
    <citation type="submission" date="2019-06" db="EMBL/GenBank/DDBJ databases">
        <title>Sequencing the genomes of 1000 actinobacteria strains.</title>
        <authorList>
            <person name="Klenk H.-P."/>
        </authorList>
    </citation>
    <scope>NUCLEOTIDE SEQUENCE [LARGE SCALE GENOMIC DNA]</scope>
    <source>
        <strain evidence="1 2">DSM 25218</strain>
    </source>
</reference>
<evidence type="ECO:0000313" key="1">
    <source>
        <dbReference type="EMBL" id="TQL67487.1"/>
    </source>
</evidence>
<dbReference type="Proteomes" id="UP000320209">
    <property type="component" value="Unassembled WGS sequence"/>
</dbReference>
<comment type="caution">
    <text evidence="1">The sequence shown here is derived from an EMBL/GenBank/DDBJ whole genome shotgun (WGS) entry which is preliminary data.</text>
</comment>
<evidence type="ECO:0000313" key="2">
    <source>
        <dbReference type="Proteomes" id="UP000320209"/>
    </source>
</evidence>
<gene>
    <name evidence="1" type="ORF">FB381_1364</name>
</gene>
<proteinExistence type="predicted"/>
<dbReference type="AlphaFoldDB" id="A0A543A4M6"/>
<organism evidence="1 2">
    <name type="scientific">Nocardioides albertanoniae</name>
    <dbReference type="NCBI Taxonomy" id="1175486"/>
    <lineage>
        <taxon>Bacteria</taxon>
        <taxon>Bacillati</taxon>
        <taxon>Actinomycetota</taxon>
        <taxon>Actinomycetes</taxon>
        <taxon>Propionibacteriales</taxon>
        <taxon>Nocardioidaceae</taxon>
        <taxon>Nocardioides</taxon>
    </lineage>
</organism>
<sequence length="86" mass="9952">MGRDLFDETARALLERTQDAHVVGQIHQYLAGGSSRFDLMRDPGFSEAMQQWYDEVADEHRQRGIDLAEVGAQVWKQWEDESINRS</sequence>
<protein>
    <submittedName>
        <fullName evidence="1">Uncharacterized protein</fullName>
    </submittedName>
</protein>
<accession>A0A543A4M6</accession>
<dbReference type="EMBL" id="VFOV01000001">
    <property type="protein sequence ID" value="TQL67487.1"/>
    <property type="molecule type" value="Genomic_DNA"/>
</dbReference>